<dbReference type="InParanoid" id="L7JUI7"/>
<sequence length="84" mass="10049">MEKLSIDEIINTKNIKSLLSRRIEEIQSYNIKNDIENMKSEIRDCKPFSAPDDESINENSEFLNELKDNYRFSYFENDIKNYFG</sequence>
<dbReference type="Proteomes" id="UP000011185">
    <property type="component" value="Unassembled WGS sequence"/>
</dbReference>
<dbReference type="VEuPathDB" id="MicrosporidiaDB:THOM_2078"/>
<keyword evidence="2" id="KW-1185">Reference proteome</keyword>
<proteinExistence type="predicted"/>
<organism evidence="1 2">
    <name type="scientific">Trachipleistophora hominis</name>
    <name type="common">Microsporidian parasite</name>
    <dbReference type="NCBI Taxonomy" id="72359"/>
    <lineage>
        <taxon>Eukaryota</taxon>
        <taxon>Fungi</taxon>
        <taxon>Fungi incertae sedis</taxon>
        <taxon>Microsporidia</taxon>
        <taxon>Pleistophoridae</taxon>
        <taxon>Trachipleistophora</taxon>
    </lineage>
</organism>
<gene>
    <name evidence="1" type="ORF">THOM_2078</name>
</gene>
<evidence type="ECO:0000313" key="2">
    <source>
        <dbReference type="Proteomes" id="UP000011185"/>
    </source>
</evidence>
<evidence type="ECO:0000313" key="1">
    <source>
        <dbReference type="EMBL" id="ELQ74980.1"/>
    </source>
</evidence>
<dbReference type="AlphaFoldDB" id="L7JUI7"/>
<dbReference type="EMBL" id="JH994000">
    <property type="protein sequence ID" value="ELQ74980.1"/>
    <property type="molecule type" value="Genomic_DNA"/>
</dbReference>
<protein>
    <submittedName>
        <fullName evidence="1">Uncharacterized protein</fullName>
    </submittedName>
</protein>
<dbReference type="HOGENOM" id="CLU_2529071_0_0_1"/>
<name>L7JUI7_TRAHO</name>
<reference evidence="1 2" key="1">
    <citation type="journal article" date="2012" name="PLoS Pathog.">
        <title>The genome of the obligate intracellular parasite Trachipleistophora hominis: new insights into microsporidian genome dynamics and reductive evolution.</title>
        <authorList>
            <person name="Heinz E."/>
            <person name="Williams T.A."/>
            <person name="Nakjang S."/>
            <person name="Noel C.J."/>
            <person name="Swan D.C."/>
            <person name="Goldberg A.V."/>
            <person name="Harris S.R."/>
            <person name="Weinmaier T."/>
            <person name="Markert S."/>
            <person name="Becher D."/>
            <person name="Bernhardt J."/>
            <person name="Dagan T."/>
            <person name="Hacker C."/>
            <person name="Lucocq J.M."/>
            <person name="Schweder T."/>
            <person name="Rattei T."/>
            <person name="Hall N."/>
            <person name="Hirt R.P."/>
            <person name="Embley T.M."/>
        </authorList>
    </citation>
    <scope>NUCLEOTIDE SEQUENCE [LARGE SCALE GENOMIC DNA]</scope>
</reference>
<accession>L7JUI7</accession>